<comment type="caution">
    <text evidence="9">The sequence shown here is derived from an EMBL/GenBank/DDBJ whole genome shotgun (WGS) entry which is preliminary data.</text>
</comment>
<name>A0A7Y0L5B3_9FIRM</name>
<feature type="transmembrane region" description="Helical" evidence="8">
    <location>
        <begin position="365"/>
        <end position="386"/>
    </location>
</feature>
<dbReference type="RefSeq" id="WP_169101008.1">
    <property type="nucleotide sequence ID" value="NZ_JABBVZ010000057.1"/>
</dbReference>
<organism evidence="9 10">
    <name type="scientific">Sulfobacillus harzensis</name>
    <dbReference type="NCBI Taxonomy" id="2729629"/>
    <lineage>
        <taxon>Bacteria</taxon>
        <taxon>Bacillati</taxon>
        <taxon>Bacillota</taxon>
        <taxon>Clostridia</taxon>
        <taxon>Eubacteriales</taxon>
        <taxon>Clostridiales Family XVII. Incertae Sedis</taxon>
        <taxon>Sulfobacillus</taxon>
    </lineage>
</organism>
<evidence type="ECO:0000256" key="7">
    <source>
        <dbReference type="RuleBase" id="RU362091"/>
    </source>
</evidence>
<feature type="transmembrane region" description="Helical" evidence="8">
    <location>
        <begin position="420"/>
        <end position="438"/>
    </location>
</feature>
<evidence type="ECO:0000256" key="3">
    <source>
        <dbReference type="ARBA" id="ARBA00022448"/>
    </source>
</evidence>
<feature type="transmembrane region" description="Helical" evidence="8">
    <location>
        <begin position="321"/>
        <end position="345"/>
    </location>
</feature>
<feature type="transmembrane region" description="Helical" evidence="8">
    <location>
        <begin position="192"/>
        <end position="211"/>
    </location>
</feature>
<keyword evidence="5 8" id="KW-1133">Transmembrane helix</keyword>
<dbReference type="Pfam" id="PF00474">
    <property type="entry name" value="SSF"/>
    <property type="match status" value="1"/>
</dbReference>
<dbReference type="PANTHER" id="PTHR48086:SF8">
    <property type="entry name" value="MONOCARBOXYLIC ACID PERMEASE"/>
    <property type="match status" value="1"/>
</dbReference>
<dbReference type="InterPro" id="IPR050277">
    <property type="entry name" value="Sodium:Solute_Symporter"/>
</dbReference>
<feature type="transmembrane region" description="Helical" evidence="8">
    <location>
        <begin position="47"/>
        <end position="69"/>
    </location>
</feature>
<gene>
    <name evidence="9" type="ORF">HIJ39_14700</name>
</gene>
<comment type="subcellular location">
    <subcellularLocation>
        <location evidence="1">Membrane</location>
        <topology evidence="1">Multi-pass membrane protein</topology>
    </subcellularLocation>
</comment>
<evidence type="ECO:0000256" key="1">
    <source>
        <dbReference type="ARBA" id="ARBA00004141"/>
    </source>
</evidence>
<dbReference type="PANTHER" id="PTHR48086">
    <property type="entry name" value="SODIUM/PROLINE SYMPORTER-RELATED"/>
    <property type="match status" value="1"/>
</dbReference>
<dbReference type="Proteomes" id="UP000533476">
    <property type="component" value="Unassembled WGS sequence"/>
</dbReference>
<feature type="transmembrane region" description="Helical" evidence="8">
    <location>
        <begin position="279"/>
        <end position="301"/>
    </location>
</feature>
<dbReference type="CDD" id="cd10322">
    <property type="entry name" value="SLC5sbd"/>
    <property type="match status" value="1"/>
</dbReference>
<evidence type="ECO:0000313" key="10">
    <source>
        <dbReference type="Proteomes" id="UP000533476"/>
    </source>
</evidence>
<sequence>MHSNAVIADVIFGIFMAFTIVLGLRAVRGRQLDLGQWSVGGRSLGSVFVWVLMAGEVYTSFSYLGAAGWGYQYGVPIFYEFAYLGCGYAIGYFIAPLFWNYANTYNLVSTSEIAEHRFQSPFLGALVAILATIFLLPYIQLELTGMGVVVSTISYGTVSLIVGYIIAFVVSEGFVVISGLRGSAWVSVLKDVLVIGTMIVVGIYIPFHFFGGYGGMFTRLMETHRSWLVLPGHDSHGLGILWFISTGIVNSVAFNVFPSVMAGFFSAKNPQVLRTNATFLPFYQLLLFVPMLLGMAAVLLVPHLSNSNLALFAMADKVFPSWFVGLMGAAGALSAIVPMAVFSLVIGTMWTKNVFRVASEQRQKVWAQVVTLVAGLVALLMSIFTASTLVRLSVISYEGLAQLIPVVLISLVWKGMNKAGAISGLVVGTIADAILVFSGHDPLYGINAGLISVVLNLIVNVVVSMASRNAAERERAEEVLVSEQLSL</sequence>
<feature type="transmembrane region" description="Helical" evidence="8">
    <location>
        <begin position="444"/>
        <end position="466"/>
    </location>
</feature>
<comment type="similarity">
    <text evidence="2 7">Belongs to the sodium:solute symporter (SSF) (TC 2.A.21) family.</text>
</comment>
<dbReference type="Gene3D" id="1.20.1730.10">
    <property type="entry name" value="Sodium/glucose cotransporter"/>
    <property type="match status" value="1"/>
</dbReference>
<dbReference type="GO" id="GO:0022857">
    <property type="term" value="F:transmembrane transporter activity"/>
    <property type="evidence" value="ECO:0007669"/>
    <property type="project" value="InterPro"/>
</dbReference>
<reference evidence="9 10" key="1">
    <citation type="submission" date="2020-04" db="EMBL/GenBank/DDBJ databases">
        <authorList>
            <person name="Zhang R."/>
            <person name="Schippers A."/>
        </authorList>
    </citation>
    <scope>NUCLEOTIDE SEQUENCE [LARGE SCALE GENOMIC DNA]</scope>
    <source>
        <strain evidence="9 10">DSM 109850</strain>
    </source>
</reference>
<proteinExistence type="inferred from homology"/>
<feature type="transmembrane region" description="Helical" evidence="8">
    <location>
        <begin position="6"/>
        <end position="27"/>
    </location>
</feature>
<accession>A0A7Y0L5B3</accession>
<feature type="transmembrane region" description="Helical" evidence="8">
    <location>
        <begin position="122"/>
        <end position="141"/>
    </location>
</feature>
<protein>
    <submittedName>
        <fullName evidence="9">Sodium:solute symporter family protein</fullName>
    </submittedName>
</protein>
<dbReference type="AlphaFoldDB" id="A0A7Y0L5B3"/>
<evidence type="ECO:0000256" key="2">
    <source>
        <dbReference type="ARBA" id="ARBA00006434"/>
    </source>
</evidence>
<evidence type="ECO:0000256" key="5">
    <source>
        <dbReference type="ARBA" id="ARBA00022989"/>
    </source>
</evidence>
<evidence type="ECO:0000256" key="8">
    <source>
        <dbReference type="SAM" id="Phobius"/>
    </source>
</evidence>
<feature type="transmembrane region" description="Helical" evidence="8">
    <location>
        <begin position="81"/>
        <end position="101"/>
    </location>
</feature>
<dbReference type="PROSITE" id="PS50283">
    <property type="entry name" value="NA_SOLUT_SYMP_3"/>
    <property type="match status" value="1"/>
</dbReference>
<dbReference type="InterPro" id="IPR001734">
    <property type="entry name" value="Na/solute_symporter"/>
</dbReference>
<keyword evidence="4 8" id="KW-0812">Transmembrane</keyword>
<dbReference type="EMBL" id="JABBVZ010000057">
    <property type="protein sequence ID" value="NMP23592.1"/>
    <property type="molecule type" value="Genomic_DNA"/>
</dbReference>
<dbReference type="InterPro" id="IPR038377">
    <property type="entry name" value="Na/Glc_symporter_sf"/>
</dbReference>
<feature type="transmembrane region" description="Helical" evidence="8">
    <location>
        <begin position="240"/>
        <end position="267"/>
    </location>
</feature>
<keyword evidence="6 8" id="KW-0472">Membrane</keyword>
<keyword evidence="3" id="KW-0813">Transport</keyword>
<evidence type="ECO:0000256" key="6">
    <source>
        <dbReference type="ARBA" id="ARBA00023136"/>
    </source>
</evidence>
<evidence type="ECO:0000313" key="9">
    <source>
        <dbReference type="EMBL" id="NMP23592.1"/>
    </source>
</evidence>
<keyword evidence="10" id="KW-1185">Reference proteome</keyword>
<dbReference type="GO" id="GO:0005886">
    <property type="term" value="C:plasma membrane"/>
    <property type="evidence" value="ECO:0007669"/>
    <property type="project" value="TreeGrafter"/>
</dbReference>
<feature type="transmembrane region" description="Helical" evidence="8">
    <location>
        <begin position="161"/>
        <end position="180"/>
    </location>
</feature>
<evidence type="ECO:0000256" key="4">
    <source>
        <dbReference type="ARBA" id="ARBA00022692"/>
    </source>
</evidence>
<feature type="transmembrane region" description="Helical" evidence="8">
    <location>
        <begin position="392"/>
        <end position="413"/>
    </location>
</feature>